<feature type="coiled-coil region" evidence="1">
    <location>
        <begin position="158"/>
        <end position="185"/>
    </location>
</feature>
<sequence>MDISNHKDITIGIDVSKQRLDVFVRPTGETFHVINTPEGISTAIKRCRAIRPARIVVEATGRLESTFVDAAHQAGLPIVVANPTQVRRFAQATGRQAKTDRLDAQDIAHFGEALQPPLTPAKNKSSRLISDLLARRTQLMDMRSMEKNRASILPKSLLVSVRRHIKQLTDEIDRIDRALDQATKKVPEWAEKKALLTSVNGVGRVLAYTLLSELPELGTLNRKEIAALVGVAPMNKDSGAFTGKRRIRAGRPRIRTVLFMAIMSATQSNPKLKAQYQRLLSAGKPPKVALVACMRKLITILNVMMKNGQHWDPELA</sequence>
<dbReference type="InterPro" id="IPR003346">
    <property type="entry name" value="Transposase_20"/>
</dbReference>
<dbReference type="AlphaFoldDB" id="A0A383XPQ5"/>
<organism evidence="4 5">
    <name type="scientific">Abyssibacter profundi</name>
    <dbReference type="NCBI Taxonomy" id="2182787"/>
    <lineage>
        <taxon>Bacteria</taxon>
        <taxon>Pseudomonadati</taxon>
        <taxon>Pseudomonadota</taxon>
        <taxon>Gammaproteobacteria</taxon>
        <taxon>Chromatiales</taxon>
        <taxon>Oceanococcaceae</taxon>
        <taxon>Abyssibacter</taxon>
    </lineage>
</organism>
<proteinExistence type="predicted"/>
<dbReference type="Pfam" id="PF02371">
    <property type="entry name" value="Transposase_20"/>
    <property type="match status" value="1"/>
</dbReference>
<dbReference type="InterPro" id="IPR002525">
    <property type="entry name" value="Transp_IS110-like_N"/>
</dbReference>
<dbReference type="GO" id="GO:0004803">
    <property type="term" value="F:transposase activity"/>
    <property type="evidence" value="ECO:0007669"/>
    <property type="project" value="InterPro"/>
</dbReference>
<dbReference type="Pfam" id="PF01548">
    <property type="entry name" value="DEDD_Tnp_IS110"/>
    <property type="match status" value="1"/>
</dbReference>
<reference evidence="4 5" key="1">
    <citation type="submission" date="2018-05" db="EMBL/GenBank/DDBJ databases">
        <title>Abyssibacter profundi OUC007T gen. nov., sp. nov, a marine bacterium isolated from seawater of the Mariana Trench.</title>
        <authorList>
            <person name="Zhou S."/>
        </authorList>
    </citation>
    <scope>NUCLEOTIDE SEQUENCE [LARGE SCALE GENOMIC DNA]</scope>
    <source>
        <strain evidence="4 5">OUC007</strain>
    </source>
</reference>
<name>A0A383XPQ5_9GAMM</name>
<accession>A0A383XPQ5</accession>
<evidence type="ECO:0000313" key="5">
    <source>
        <dbReference type="Proteomes" id="UP000251800"/>
    </source>
</evidence>
<dbReference type="InterPro" id="IPR047650">
    <property type="entry name" value="Transpos_IS110"/>
</dbReference>
<keyword evidence="5" id="KW-1185">Reference proteome</keyword>
<feature type="domain" description="Transposase IS116/IS110/IS902 C-terminal" evidence="3">
    <location>
        <begin position="194"/>
        <end position="277"/>
    </location>
</feature>
<dbReference type="GO" id="GO:0003677">
    <property type="term" value="F:DNA binding"/>
    <property type="evidence" value="ECO:0007669"/>
    <property type="project" value="InterPro"/>
</dbReference>
<comment type="caution">
    <text evidence="4">The sequence shown here is derived from an EMBL/GenBank/DDBJ whole genome shotgun (WGS) entry which is preliminary data.</text>
</comment>
<dbReference type="EMBL" id="QEQK01000021">
    <property type="protein sequence ID" value="PWN54609.1"/>
    <property type="molecule type" value="Genomic_DNA"/>
</dbReference>
<dbReference type="Proteomes" id="UP000251800">
    <property type="component" value="Unassembled WGS sequence"/>
</dbReference>
<dbReference type="RefSeq" id="WP_109721614.1">
    <property type="nucleotide sequence ID" value="NZ_QEQK01000021.1"/>
</dbReference>
<dbReference type="GO" id="GO:0006313">
    <property type="term" value="P:DNA transposition"/>
    <property type="evidence" value="ECO:0007669"/>
    <property type="project" value="InterPro"/>
</dbReference>
<evidence type="ECO:0000259" key="3">
    <source>
        <dbReference type="Pfam" id="PF02371"/>
    </source>
</evidence>
<evidence type="ECO:0000259" key="2">
    <source>
        <dbReference type="Pfam" id="PF01548"/>
    </source>
</evidence>
<gene>
    <name evidence="4" type="ORF">DEH80_16430</name>
</gene>
<evidence type="ECO:0000256" key="1">
    <source>
        <dbReference type="SAM" id="Coils"/>
    </source>
</evidence>
<protein>
    <submittedName>
        <fullName evidence="4">IS110 family transposase</fullName>
    </submittedName>
</protein>
<evidence type="ECO:0000313" key="4">
    <source>
        <dbReference type="EMBL" id="PWN54609.1"/>
    </source>
</evidence>
<dbReference type="PANTHER" id="PTHR33055">
    <property type="entry name" value="TRANSPOSASE FOR INSERTION SEQUENCE ELEMENT IS1111A"/>
    <property type="match status" value="1"/>
</dbReference>
<keyword evidence="1" id="KW-0175">Coiled coil</keyword>
<feature type="domain" description="Transposase IS110-like N-terminal" evidence="2">
    <location>
        <begin position="11"/>
        <end position="150"/>
    </location>
</feature>
<dbReference type="PANTHER" id="PTHR33055:SF13">
    <property type="entry name" value="TRANSPOSASE"/>
    <property type="match status" value="1"/>
</dbReference>
<dbReference type="OrthoDB" id="9795150at2"/>
<dbReference type="NCBIfam" id="NF033542">
    <property type="entry name" value="transpos_IS110"/>
    <property type="match status" value="1"/>
</dbReference>